<accession>A0A5C6BZM4</accession>
<keyword evidence="1" id="KW-1133">Transmembrane helix</keyword>
<dbReference type="AlphaFoldDB" id="A0A5C6BZM4"/>
<proteinExistence type="predicted"/>
<evidence type="ECO:0000313" key="3">
    <source>
        <dbReference type="Proteomes" id="UP000319908"/>
    </source>
</evidence>
<comment type="caution">
    <text evidence="2">The sequence shown here is derived from an EMBL/GenBank/DDBJ whole genome shotgun (WGS) entry which is preliminary data.</text>
</comment>
<feature type="transmembrane region" description="Helical" evidence="1">
    <location>
        <begin position="92"/>
        <end position="113"/>
    </location>
</feature>
<keyword evidence="3" id="KW-1185">Reference proteome</keyword>
<sequence>MQSKDPSIPQRSRAHSLLPLISIGCLIVFGLCLWLAIQLPNDFLNDHVQRGLQPLGSILMSLLMQVSIGTGIACLVSAISKTGRSASPTTRLWLYLGAAAPFLAILVTIVLAFHELATSDFSH</sequence>
<dbReference type="RefSeq" id="WP_146408415.1">
    <property type="nucleotide sequence ID" value="NZ_SJPU01000002.1"/>
</dbReference>
<reference evidence="2 3" key="1">
    <citation type="journal article" date="2020" name="Antonie Van Leeuwenhoek">
        <title>Rhodopirellula heiligendammensis sp. nov., Rhodopirellula pilleata sp. nov., and Rhodopirellula solitaria sp. nov. isolated from natural or artificial marine surfaces in Northern Germany and California, USA, and emended description of the genus Rhodopirellula.</title>
        <authorList>
            <person name="Kallscheuer N."/>
            <person name="Wiegand S."/>
            <person name="Jogler M."/>
            <person name="Boedeker C."/>
            <person name="Peeters S.H."/>
            <person name="Rast P."/>
            <person name="Heuer A."/>
            <person name="Jetten M.S.M."/>
            <person name="Rohde M."/>
            <person name="Jogler C."/>
        </authorList>
    </citation>
    <scope>NUCLEOTIDE SEQUENCE [LARGE SCALE GENOMIC DNA]</scope>
    <source>
        <strain evidence="2 3">Poly21</strain>
    </source>
</reference>
<dbReference type="PROSITE" id="PS51257">
    <property type="entry name" value="PROKAR_LIPOPROTEIN"/>
    <property type="match status" value="1"/>
</dbReference>
<feature type="transmembrane region" description="Helical" evidence="1">
    <location>
        <begin position="57"/>
        <end position="80"/>
    </location>
</feature>
<keyword evidence="1" id="KW-0812">Transmembrane</keyword>
<evidence type="ECO:0000256" key="1">
    <source>
        <dbReference type="SAM" id="Phobius"/>
    </source>
</evidence>
<keyword evidence="1" id="KW-0472">Membrane</keyword>
<protein>
    <submittedName>
        <fullName evidence="2">Uncharacterized protein</fullName>
    </submittedName>
</protein>
<dbReference type="EMBL" id="SJPU01000002">
    <property type="protein sequence ID" value="TWU16871.1"/>
    <property type="molecule type" value="Genomic_DNA"/>
</dbReference>
<feature type="transmembrane region" description="Helical" evidence="1">
    <location>
        <begin position="17"/>
        <end position="37"/>
    </location>
</feature>
<organism evidence="2 3">
    <name type="scientific">Allorhodopirellula heiligendammensis</name>
    <dbReference type="NCBI Taxonomy" id="2714739"/>
    <lineage>
        <taxon>Bacteria</taxon>
        <taxon>Pseudomonadati</taxon>
        <taxon>Planctomycetota</taxon>
        <taxon>Planctomycetia</taxon>
        <taxon>Pirellulales</taxon>
        <taxon>Pirellulaceae</taxon>
        <taxon>Allorhodopirellula</taxon>
    </lineage>
</organism>
<evidence type="ECO:0000313" key="2">
    <source>
        <dbReference type="EMBL" id="TWU16871.1"/>
    </source>
</evidence>
<dbReference type="Proteomes" id="UP000319908">
    <property type="component" value="Unassembled WGS sequence"/>
</dbReference>
<gene>
    <name evidence="2" type="ORF">Poly21_40790</name>
</gene>
<name>A0A5C6BZM4_9BACT</name>